<accession>A0A8S1N5F4</accession>
<proteinExistence type="predicted"/>
<dbReference type="OMA" id="QRRASCY"/>
<gene>
    <name evidence="1" type="ORF">PPRIM_AZ9-3.1.T0670167</name>
</gene>
<dbReference type="Proteomes" id="UP000688137">
    <property type="component" value="Unassembled WGS sequence"/>
</dbReference>
<dbReference type="EMBL" id="CAJJDM010000070">
    <property type="protein sequence ID" value="CAD8082264.1"/>
    <property type="molecule type" value="Genomic_DNA"/>
</dbReference>
<reference evidence="1" key="1">
    <citation type="submission" date="2021-01" db="EMBL/GenBank/DDBJ databases">
        <authorList>
            <consortium name="Genoscope - CEA"/>
            <person name="William W."/>
        </authorList>
    </citation>
    <scope>NUCLEOTIDE SEQUENCE</scope>
</reference>
<dbReference type="AlphaFoldDB" id="A0A8S1N5F4"/>
<sequence>MLIIKQQRNLLRKTTLKQQFIPSSPYTQRRASCYCDQCGKLTHIQSLFFNTPLTVQQHLKSDQSTSLKLTQIRKQISTSFHLYNPQKMEMQKRIKRRKSCNCNICGNQTTFHQTTNYKIPKRQTIHQDSYRNFIIKKQLGRVFKEISDHNLIEQSTITSRSNRDAKFKCNCKSPFLIKHEMSRKGRAIQKFYESKAFLQSIDFRRQKTEKSPPEGKLIKPYNKLSKYSMASDKLMPLIRFKSTLN</sequence>
<comment type="caution">
    <text evidence="1">The sequence shown here is derived from an EMBL/GenBank/DDBJ whole genome shotgun (WGS) entry which is preliminary data.</text>
</comment>
<protein>
    <submittedName>
        <fullName evidence="1">Uncharacterized protein</fullName>
    </submittedName>
</protein>
<keyword evidence="2" id="KW-1185">Reference proteome</keyword>
<evidence type="ECO:0000313" key="1">
    <source>
        <dbReference type="EMBL" id="CAD8082264.1"/>
    </source>
</evidence>
<evidence type="ECO:0000313" key="2">
    <source>
        <dbReference type="Proteomes" id="UP000688137"/>
    </source>
</evidence>
<organism evidence="1 2">
    <name type="scientific">Paramecium primaurelia</name>
    <dbReference type="NCBI Taxonomy" id="5886"/>
    <lineage>
        <taxon>Eukaryota</taxon>
        <taxon>Sar</taxon>
        <taxon>Alveolata</taxon>
        <taxon>Ciliophora</taxon>
        <taxon>Intramacronucleata</taxon>
        <taxon>Oligohymenophorea</taxon>
        <taxon>Peniculida</taxon>
        <taxon>Parameciidae</taxon>
        <taxon>Paramecium</taxon>
    </lineage>
</organism>
<name>A0A8S1N5F4_PARPR</name>